<dbReference type="Gene3D" id="3.20.20.370">
    <property type="entry name" value="Glycoside hydrolase/deacetylase"/>
    <property type="match status" value="1"/>
</dbReference>
<protein>
    <submittedName>
        <fullName evidence="4">Polysaccharide deacetylase family protein</fullName>
    </submittedName>
</protein>
<dbReference type="PROSITE" id="PS51677">
    <property type="entry name" value="NODB"/>
    <property type="match status" value="1"/>
</dbReference>
<dbReference type="GO" id="GO:0016810">
    <property type="term" value="F:hydrolase activity, acting on carbon-nitrogen (but not peptide) bonds"/>
    <property type="evidence" value="ECO:0007669"/>
    <property type="project" value="InterPro"/>
</dbReference>
<dbReference type="Pfam" id="PF01522">
    <property type="entry name" value="Polysacc_deac_1"/>
    <property type="match status" value="1"/>
</dbReference>
<dbReference type="CDD" id="cd10917">
    <property type="entry name" value="CE4_NodB_like_6s_7s"/>
    <property type="match status" value="1"/>
</dbReference>
<dbReference type="InterPro" id="IPR011330">
    <property type="entry name" value="Glyco_hydro/deAcase_b/a-brl"/>
</dbReference>
<dbReference type="GO" id="GO:0005975">
    <property type="term" value="P:carbohydrate metabolic process"/>
    <property type="evidence" value="ECO:0007669"/>
    <property type="project" value="InterPro"/>
</dbReference>
<dbReference type="RefSeq" id="WP_259869108.1">
    <property type="nucleotide sequence ID" value="NZ_JAMQJZ010000005.1"/>
</dbReference>
<dbReference type="PANTHER" id="PTHR10587">
    <property type="entry name" value="GLYCOSYL TRANSFERASE-RELATED"/>
    <property type="match status" value="1"/>
</dbReference>
<dbReference type="PANTHER" id="PTHR10587:SF133">
    <property type="entry name" value="CHITIN DEACETYLASE 1-RELATED"/>
    <property type="match status" value="1"/>
</dbReference>
<organism evidence="4 5">
    <name type="scientific">Aquibacillus koreensis</name>
    <dbReference type="NCBI Taxonomy" id="279446"/>
    <lineage>
        <taxon>Bacteria</taxon>
        <taxon>Bacillati</taxon>
        <taxon>Bacillota</taxon>
        <taxon>Bacilli</taxon>
        <taxon>Bacillales</taxon>
        <taxon>Bacillaceae</taxon>
        <taxon>Aquibacillus</taxon>
    </lineage>
</organism>
<keyword evidence="1" id="KW-0479">Metal-binding</keyword>
<evidence type="ECO:0000313" key="4">
    <source>
        <dbReference type="EMBL" id="MDC3420464.1"/>
    </source>
</evidence>
<dbReference type="InterPro" id="IPR050248">
    <property type="entry name" value="Polysacc_deacetylase_ArnD"/>
</dbReference>
<keyword evidence="5" id="KW-1185">Reference proteome</keyword>
<comment type="caution">
    <text evidence="4">The sequence shown here is derived from an EMBL/GenBank/DDBJ whole genome shotgun (WGS) entry which is preliminary data.</text>
</comment>
<dbReference type="GO" id="GO:0016020">
    <property type="term" value="C:membrane"/>
    <property type="evidence" value="ECO:0007669"/>
    <property type="project" value="TreeGrafter"/>
</dbReference>
<name>A0A9X3WNC1_9BACI</name>
<evidence type="ECO:0000313" key="5">
    <source>
        <dbReference type="Proteomes" id="UP001145072"/>
    </source>
</evidence>
<dbReference type="SUPFAM" id="SSF88713">
    <property type="entry name" value="Glycoside hydrolase/deacetylase"/>
    <property type="match status" value="1"/>
</dbReference>
<dbReference type="GO" id="GO:0046872">
    <property type="term" value="F:metal ion binding"/>
    <property type="evidence" value="ECO:0007669"/>
    <property type="project" value="UniProtKB-KW"/>
</dbReference>
<sequence length="197" mass="22611">MYDSTDTKVITRITPKQTKTVVLTFDDGPSKVLPGILAILKQEKVPAVFFWQTRLLYKQRPWKSVLEDGHVIGTHTISHPNLQKLSLEQQYRQLARSVAKIETITGQKVTFFRPPFGQYNQDTIRAAEKLNLQTVMWRVASIDWELKCNTEQIIDNVVDHLEDGAIILLHELQQTVEALPSLIQKIRDKGYGFSLLK</sequence>
<gene>
    <name evidence="4" type="ORF">NC661_08805</name>
</gene>
<reference evidence="4" key="1">
    <citation type="submission" date="2022-06" db="EMBL/GenBank/DDBJ databases">
        <title>Aquibacillus sp. a new bacterium isolated from soil saline samples.</title>
        <authorList>
            <person name="Galisteo C."/>
            <person name="De La Haba R."/>
            <person name="Sanchez-Porro C."/>
            <person name="Ventosa A."/>
        </authorList>
    </citation>
    <scope>NUCLEOTIDE SEQUENCE</scope>
    <source>
        <strain evidence="4">JCM 12387</strain>
    </source>
</reference>
<dbReference type="EMBL" id="JAMQJZ010000005">
    <property type="protein sequence ID" value="MDC3420464.1"/>
    <property type="molecule type" value="Genomic_DNA"/>
</dbReference>
<evidence type="ECO:0000256" key="1">
    <source>
        <dbReference type="ARBA" id="ARBA00022723"/>
    </source>
</evidence>
<dbReference type="InterPro" id="IPR002509">
    <property type="entry name" value="NODB_dom"/>
</dbReference>
<proteinExistence type="predicted"/>
<evidence type="ECO:0000256" key="2">
    <source>
        <dbReference type="ARBA" id="ARBA00022801"/>
    </source>
</evidence>
<keyword evidence="2" id="KW-0378">Hydrolase</keyword>
<feature type="domain" description="NodB homology" evidence="3">
    <location>
        <begin position="19"/>
        <end position="194"/>
    </location>
</feature>
<dbReference type="AlphaFoldDB" id="A0A9X3WNC1"/>
<accession>A0A9X3WNC1</accession>
<dbReference type="Proteomes" id="UP001145072">
    <property type="component" value="Unassembled WGS sequence"/>
</dbReference>
<evidence type="ECO:0000259" key="3">
    <source>
        <dbReference type="PROSITE" id="PS51677"/>
    </source>
</evidence>